<reference evidence="1 2" key="1">
    <citation type="journal article" date="2019" name="Sci. Rep.">
        <title>Orb-weaving spider Araneus ventricosus genome elucidates the spidroin gene catalogue.</title>
        <authorList>
            <person name="Kono N."/>
            <person name="Nakamura H."/>
            <person name="Ohtoshi R."/>
            <person name="Moran D.A.P."/>
            <person name="Shinohara A."/>
            <person name="Yoshida Y."/>
            <person name="Fujiwara M."/>
            <person name="Mori M."/>
            <person name="Tomita M."/>
            <person name="Arakawa K."/>
        </authorList>
    </citation>
    <scope>NUCLEOTIDE SEQUENCE [LARGE SCALE GENOMIC DNA]</scope>
</reference>
<evidence type="ECO:0000313" key="1">
    <source>
        <dbReference type="EMBL" id="GBM00469.1"/>
    </source>
</evidence>
<dbReference type="EMBL" id="BGPR01000157">
    <property type="protein sequence ID" value="GBM00469.1"/>
    <property type="molecule type" value="Genomic_DNA"/>
</dbReference>
<organism evidence="1 2">
    <name type="scientific">Araneus ventricosus</name>
    <name type="common">Orbweaver spider</name>
    <name type="synonym">Epeira ventricosa</name>
    <dbReference type="NCBI Taxonomy" id="182803"/>
    <lineage>
        <taxon>Eukaryota</taxon>
        <taxon>Metazoa</taxon>
        <taxon>Ecdysozoa</taxon>
        <taxon>Arthropoda</taxon>
        <taxon>Chelicerata</taxon>
        <taxon>Arachnida</taxon>
        <taxon>Araneae</taxon>
        <taxon>Araneomorphae</taxon>
        <taxon>Entelegynae</taxon>
        <taxon>Araneoidea</taxon>
        <taxon>Araneidae</taxon>
        <taxon>Araneus</taxon>
    </lineage>
</organism>
<keyword evidence="2" id="KW-1185">Reference proteome</keyword>
<protein>
    <submittedName>
        <fullName evidence="1">Uncharacterized protein</fullName>
    </submittedName>
</protein>
<name>A0A4Y2C808_ARAVE</name>
<proteinExistence type="predicted"/>
<comment type="caution">
    <text evidence="1">The sequence shown here is derived from an EMBL/GenBank/DDBJ whole genome shotgun (WGS) entry which is preliminary data.</text>
</comment>
<evidence type="ECO:0000313" key="2">
    <source>
        <dbReference type="Proteomes" id="UP000499080"/>
    </source>
</evidence>
<sequence length="96" mass="10924">MKRQQKYKRKEDYLHHLNGNCTLQLSSLLWGLSDRKEEPSTPYAQGRIEGETATSKPLSLDGEKFCSEIPPLSMQKKETQDLLLVMNATNSITLLT</sequence>
<dbReference type="AlphaFoldDB" id="A0A4Y2C808"/>
<accession>A0A4Y2C808</accession>
<gene>
    <name evidence="1" type="ORF">AVEN_111705_1</name>
</gene>
<dbReference type="Proteomes" id="UP000499080">
    <property type="component" value="Unassembled WGS sequence"/>
</dbReference>